<dbReference type="AlphaFoldDB" id="A0A381Q5U9"/>
<dbReference type="PANTHER" id="PTHR33375:SF1">
    <property type="entry name" value="CHROMOSOME-PARTITIONING PROTEIN PARB-RELATED"/>
    <property type="match status" value="1"/>
</dbReference>
<proteinExistence type="predicted"/>
<evidence type="ECO:0000313" key="2">
    <source>
        <dbReference type="EMBL" id="SUZ74726.1"/>
    </source>
</evidence>
<reference evidence="2" key="1">
    <citation type="submission" date="2018-05" db="EMBL/GenBank/DDBJ databases">
        <authorList>
            <person name="Lanie J.A."/>
            <person name="Ng W.-L."/>
            <person name="Kazmierczak K.M."/>
            <person name="Andrzejewski T.M."/>
            <person name="Davidsen T.M."/>
            <person name="Wayne K.J."/>
            <person name="Tettelin H."/>
            <person name="Glass J.I."/>
            <person name="Rusch D."/>
            <person name="Podicherti R."/>
            <person name="Tsui H.-C.T."/>
            <person name="Winkler M.E."/>
        </authorList>
    </citation>
    <scope>NUCLEOTIDE SEQUENCE</scope>
</reference>
<dbReference type="SUPFAM" id="SSF110849">
    <property type="entry name" value="ParB/Sulfiredoxin"/>
    <property type="match status" value="1"/>
</dbReference>
<organism evidence="2">
    <name type="scientific">marine metagenome</name>
    <dbReference type="NCBI Taxonomy" id="408172"/>
    <lineage>
        <taxon>unclassified sequences</taxon>
        <taxon>metagenomes</taxon>
        <taxon>ecological metagenomes</taxon>
    </lineage>
</organism>
<dbReference type="Pfam" id="PF02195">
    <property type="entry name" value="ParB_N"/>
    <property type="match status" value="1"/>
</dbReference>
<dbReference type="SMART" id="SM00470">
    <property type="entry name" value="ParB"/>
    <property type="match status" value="1"/>
</dbReference>
<dbReference type="PANTHER" id="PTHR33375">
    <property type="entry name" value="CHROMOSOME-PARTITIONING PROTEIN PARB-RELATED"/>
    <property type="match status" value="1"/>
</dbReference>
<feature type="domain" description="ParB-like N-terminal" evidence="1">
    <location>
        <begin position="7"/>
        <end position="96"/>
    </location>
</feature>
<sequence>MNSETLTQVLISDLDRENRLTDFSLNHDSCPEKLMDSVKEIGIRHPISICFTNKPYKIISGHKRVLAAIKAGLTSIPAFLFPTMDGALVINLKENFALRHYSDIEKGCILNKLLAEGIQEDTIIDLYMPLLELERSKKIFQDLILVNKIIPKLQKLLHRLSVPIKVFQVFFAWDHENQEAAEKIFAATRPGVNKCKHLLELVEEIAKRDNKTPKEIFSTPTTIVTLGNKSLTPSQKYDRIHEAIQITRYPILSDLKKQVARALDEIKLDDKTRFKYQEAFESDEMKLELKFRDERELSQQVEKIFQALQSGSIEKLIKIIKG</sequence>
<dbReference type="GO" id="GO:0007059">
    <property type="term" value="P:chromosome segregation"/>
    <property type="evidence" value="ECO:0007669"/>
    <property type="project" value="TreeGrafter"/>
</dbReference>
<accession>A0A381Q5U9</accession>
<evidence type="ECO:0000259" key="1">
    <source>
        <dbReference type="SMART" id="SM00470"/>
    </source>
</evidence>
<gene>
    <name evidence="2" type="ORF">METZ01_LOCUS27580</name>
</gene>
<dbReference type="GO" id="GO:0005694">
    <property type="term" value="C:chromosome"/>
    <property type="evidence" value="ECO:0007669"/>
    <property type="project" value="TreeGrafter"/>
</dbReference>
<protein>
    <recommendedName>
        <fullName evidence="1">ParB-like N-terminal domain-containing protein</fullName>
    </recommendedName>
</protein>
<name>A0A381Q5U9_9ZZZZ</name>
<dbReference type="InterPro" id="IPR036086">
    <property type="entry name" value="ParB/Sulfiredoxin_sf"/>
</dbReference>
<dbReference type="InterPro" id="IPR003115">
    <property type="entry name" value="ParB_N"/>
</dbReference>
<dbReference type="Gene3D" id="3.90.1530.10">
    <property type="entry name" value="Conserved hypothetical protein from pyrococcus furiosus pfu- 392566-001, ParB domain"/>
    <property type="match status" value="1"/>
</dbReference>
<dbReference type="EMBL" id="UINC01001220">
    <property type="protein sequence ID" value="SUZ74726.1"/>
    <property type="molecule type" value="Genomic_DNA"/>
</dbReference>
<dbReference type="InterPro" id="IPR050336">
    <property type="entry name" value="Chromosome_partition/occlusion"/>
</dbReference>